<keyword evidence="3" id="KW-1185">Reference proteome</keyword>
<geneLocation type="plasmid" evidence="2 3">
    <name>pMOL30</name>
</geneLocation>
<evidence type="ECO:0000256" key="1">
    <source>
        <dbReference type="SAM" id="SignalP"/>
    </source>
</evidence>
<proteinExistence type="predicted"/>
<dbReference type="EMBL" id="CP000354">
    <property type="protein sequence ID" value="ADC45353.1"/>
    <property type="molecule type" value="Genomic_DNA"/>
</dbReference>
<sequence>MKRRTLKTLTLLVGAALSLARVSHAGMLEDIGAGAYKAIGSPGYTTVIPPGTRLVVGGEATVISGSDLCPSEPVPPSKYLWFMGGHPVDGSGCVVFGPATKSVPVSLYGSGGKKTSETWSVEHLEHKGIPMMRLKRPNGDFVGAEN</sequence>
<keyword evidence="2" id="KW-0614">Plasmid</keyword>
<gene>
    <name evidence="2" type="ordered locus">Rmet_6358</name>
</gene>
<dbReference type="KEGG" id="rme:Rmet_6358"/>
<accession>D3DYI3</accession>
<keyword evidence="1" id="KW-0732">Signal</keyword>
<evidence type="ECO:0000313" key="2">
    <source>
        <dbReference type="EMBL" id="ADC45353.1"/>
    </source>
</evidence>
<feature type="signal peptide" evidence="1">
    <location>
        <begin position="1"/>
        <end position="25"/>
    </location>
</feature>
<evidence type="ECO:0000313" key="3">
    <source>
        <dbReference type="Proteomes" id="UP000002429"/>
    </source>
</evidence>
<dbReference type="Proteomes" id="UP000002429">
    <property type="component" value="Plasmid pMOL30"/>
</dbReference>
<dbReference type="RefSeq" id="WP_011514793.1">
    <property type="nucleotide sequence ID" value="NC_006466.1"/>
</dbReference>
<feature type="chain" id="PRO_5003043242" evidence="1">
    <location>
        <begin position="26"/>
        <end position="146"/>
    </location>
</feature>
<dbReference type="AlphaFoldDB" id="D3DYI3"/>
<organism evidence="2 3">
    <name type="scientific">Cupriavidus metallidurans (strain ATCC 43123 / DSM 2839 / NBRC 102507 / CH34)</name>
    <name type="common">Ralstonia metallidurans</name>
    <dbReference type="NCBI Taxonomy" id="266264"/>
    <lineage>
        <taxon>Bacteria</taxon>
        <taxon>Pseudomonadati</taxon>
        <taxon>Pseudomonadota</taxon>
        <taxon>Betaproteobacteria</taxon>
        <taxon>Burkholderiales</taxon>
        <taxon>Burkholderiaceae</taxon>
        <taxon>Cupriavidus</taxon>
    </lineage>
</organism>
<name>D3DYI3_CUPMC</name>
<reference evidence="3" key="1">
    <citation type="journal article" date="2010" name="PLoS ONE">
        <title>The complete genome sequence of Cupriavidus metallidurans strain CH34, a master survivalist in harsh and anthropogenic environments.</title>
        <authorList>
            <person name="Janssen P.J."/>
            <person name="Van Houdt R."/>
            <person name="Moors H."/>
            <person name="Monsieurs P."/>
            <person name="Morin N."/>
            <person name="Michaux A."/>
            <person name="Benotmane M.A."/>
            <person name="Leys N."/>
            <person name="Vallaeys T."/>
            <person name="Lapidus A."/>
            <person name="Monchy S."/>
            <person name="Medigue C."/>
            <person name="Taghavi S."/>
            <person name="McCorkle S."/>
            <person name="Dunn J."/>
            <person name="van der Lelie D."/>
            <person name="Mergeay M."/>
        </authorList>
    </citation>
    <scope>NUCLEOTIDE SEQUENCE [LARGE SCALE GENOMIC DNA]</scope>
    <source>
        <strain evidence="3">ATCC 43123 / DSM 2839 / NBRC 102507 / CH34</strain>
    </source>
</reference>
<protein>
    <submittedName>
        <fullName evidence="2">Uncharacterized protein</fullName>
    </submittedName>
</protein>
<dbReference type="HOGENOM" id="CLU_1775883_0_0_4"/>